<evidence type="ECO:0000313" key="2">
    <source>
        <dbReference type="Proteomes" id="UP000765509"/>
    </source>
</evidence>
<sequence>MAEVTKKKNSCHNYGSTDHYANNCEKAKNKIYAIEKVPEEEIQGDYEYDSMGDPIRENSADDQEPIKEFLVEYQEGTQLEIQDIQSEAGLPQETANKKLCKHIQDAQNLLVTPTKFMAYIHGTATKMTVCVENAQNPLITESGTHSSIIAREHMNKNSLNWEKQLLPTKEKSFKSESGKMTYIGIIIKEIIISHRKGNIRLNPEFVVLEDAKIQGFSL</sequence>
<accession>A0A9Q3GUB1</accession>
<gene>
    <name evidence="1" type="ORF">O181_020218</name>
</gene>
<organism evidence="1 2">
    <name type="scientific">Austropuccinia psidii MF-1</name>
    <dbReference type="NCBI Taxonomy" id="1389203"/>
    <lineage>
        <taxon>Eukaryota</taxon>
        <taxon>Fungi</taxon>
        <taxon>Dikarya</taxon>
        <taxon>Basidiomycota</taxon>
        <taxon>Pucciniomycotina</taxon>
        <taxon>Pucciniomycetes</taxon>
        <taxon>Pucciniales</taxon>
        <taxon>Sphaerophragmiaceae</taxon>
        <taxon>Austropuccinia</taxon>
    </lineage>
</organism>
<dbReference type="AlphaFoldDB" id="A0A9Q3GUB1"/>
<name>A0A9Q3GUB1_9BASI</name>
<evidence type="ECO:0000313" key="1">
    <source>
        <dbReference type="EMBL" id="MBW0480503.1"/>
    </source>
</evidence>
<dbReference type="EMBL" id="AVOT02005993">
    <property type="protein sequence ID" value="MBW0480503.1"/>
    <property type="molecule type" value="Genomic_DNA"/>
</dbReference>
<reference evidence="1" key="1">
    <citation type="submission" date="2021-03" db="EMBL/GenBank/DDBJ databases">
        <title>Draft genome sequence of rust myrtle Austropuccinia psidii MF-1, a brazilian biotype.</title>
        <authorList>
            <person name="Quecine M.C."/>
            <person name="Pachon D.M.R."/>
            <person name="Bonatelli M.L."/>
            <person name="Correr F.H."/>
            <person name="Franceschini L.M."/>
            <person name="Leite T.F."/>
            <person name="Margarido G.R.A."/>
            <person name="Almeida C.A."/>
            <person name="Ferrarezi J.A."/>
            <person name="Labate C.A."/>
        </authorList>
    </citation>
    <scope>NUCLEOTIDE SEQUENCE</scope>
    <source>
        <strain evidence="1">MF-1</strain>
    </source>
</reference>
<proteinExistence type="predicted"/>
<protein>
    <submittedName>
        <fullName evidence="1">Uncharacterized protein</fullName>
    </submittedName>
</protein>
<keyword evidence="2" id="KW-1185">Reference proteome</keyword>
<comment type="caution">
    <text evidence="1">The sequence shown here is derived from an EMBL/GenBank/DDBJ whole genome shotgun (WGS) entry which is preliminary data.</text>
</comment>
<dbReference type="Proteomes" id="UP000765509">
    <property type="component" value="Unassembled WGS sequence"/>
</dbReference>